<dbReference type="RefSeq" id="XP_014178205.1">
    <property type="nucleotide sequence ID" value="XM_014322730.1"/>
</dbReference>
<dbReference type="EMBL" id="ALBS01000272">
    <property type="protein sequence ID" value="EJT46894.1"/>
    <property type="molecule type" value="Genomic_DNA"/>
</dbReference>
<dbReference type="PANTHER" id="PTHR46018:SF2">
    <property type="entry name" value="ZINC PHOSPHODIESTERASE ELAC PROTEIN 1"/>
    <property type="match status" value="1"/>
</dbReference>
<evidence type="ECO:0000313" key="3">
    <source>
        <dbReference type="Proteomes" id="UP000002748"/>
    </source>
</evidence>
<proteinExistence type="predicted"/>
<dbReference type="GO" id="GO:0042781">
    <property type="term" value="F:3'-tRNA processing endoribonuclease activity"/>
    <property type="evidence" value="ECO:0007669"/>
    <property type="project" value="TreeGrafter"/>
</dbReference>
<evidence type="ECO:0000313" key="2">
    <source>
        <dbReference type="EMBL" id="EJT46894.1"/>
    </source>
</evidence>
<comment type="caution">
    <text evidence="2">The sequence shown here is derived from an EMBL/GenBank/DDBJ whole genome shotgun (WGS) entry which is preliminary data.</text>
</comment>
<dbReference type="Gene3D" id="3.60.15.10">
    <property type="entry name" value="Ribonuclease Z/Hydroxyacylglutathione hydrolase-like"/>
    <property type="match status" value="1"/>
</dbReference>
<name>J6EQX0_TRIAS</name>
<dbReference type="KEGG" id="tasa:A1Q1_04364"/>
<sequence length="642" mass="70255">MLAHEHDPSRPNFAVSPSPSSSSVVSQHGQTIPSRQPRAPLEATCEVPVTWPSQTQGSTTRLGSLGTCSGGGPVKSRQCSSLAVDFGNNIWTDGTNNRLHQSNLRMGNISRIFITHMHADHVLGIVAIMAVIMSGVGQTEQGLQRLREAGLHKKPDLNIYGPAGLRSFIRNQLNLTKITLAGVYAVHELIQVGEEPSIGCKEVDLHINEAVGRDLYPNQDGVWPHFIDESGHKGVKGWSVSAGPLRHRVPSLGYVLQEPAPRHALDTAKLMPILQANAEALAKLDPPVKHPFSILSHLNSLPTPPPYKLPSGEVLYPPEPTGEPGRKIVIFGDCSGGTPNKVFERMCSDASLLVHECTNAAIPESVGKGEKGRKVRASQLEQSLERKRDKQFERAAKDRGVTREPWIFHGKNCTDEEKVQRLDEFEDKKRQVREKANSRGHATPEDVGKFAARINARRVAVNHFSAMFPSPHYLSNDPYPSLLGPTSQFPYPTTAADAHAGNVPPGPLDSSELHLRLIMQSLANQVSMEWNRPDCPEEFGGPPASENGVSRPASVNGVDISDVDTSANGEHKRYLKLAVPARDFMVLRVPQHELTAAEIEDLQDAEKEIAEVMKSWAEDGGAYVDDTDGKRRWVGVQPEPKD</sequence>
<reference evidence="2 3" key="1">
    <citation type="journal article" date="2012" name="Eukaryot. Cell">
        <title>Draft genome sequence of CBS 2479, the standard type strain of Trichosporon asahii.</title>
        <authorList>
            <person name="Yang R.Y."/>
            <person name="Li H.T."/>
            <person name="Zhu H."/>
            <person name="Zhou G.P."/>
            <person name="Wang M."/>
            <person name="Wang L."/>
        </authorList>
    </citation>
    <scope>NUCLEOTIDE SEQUENCE [LARGE SCALE GENOMIC DNA]</scope>
    <source>
        <strain evidence="3">ATCC 90039 / CBS 2479 / JCM 2466 / KCTC 7840 / NCYC 2677 / UAMH 7654</strain>
    </source>
</reference>
<gene>
    <name evidence="2" type="ORF">A1Q1_04364</name>
</gene>
<dbReference type="HOGENOM" id="CLU_031317_4_2_1"/>
<feature type="region of interest" description="Disordered" evidence="1">
    <location>
        <begin position="620"/>
        <end position="642"/>
    </location>
</feature>
<organism evidence="2 3">
    <name type="scientific">Trichosporon asahii var. asahii (strain ATCC 90039 / CBS 2479 / JCM 2466 / KCTC 7840 / NBRC 103889/ NCYC 2677 / UAMH 7654)</name>
    <name type="common">Yeast</name>
    <dbReference type="NCBI Taxonomy" id="1186058"/>
    <lineage>
        <taxon>Eukaryota</taxon>
        <taxon>Fungi</taxon>
        <taxon>Dikarya</taxon>
        <taxon>Basidiomycota</taxon>
        <taxon>Agaricomycotina</taxon>
        <taxon>Tremellomycetes</taxon>
        <taxon>Trichosporonales</taxon>
        <taxon>Trichosporonaceae</taxon>
        <taxon>Trichosporon</taxon>
    </lineage>
</organism>
<feature type="compositionally biased region" description="Basic and acidic residues" evidence="1">
    <location>
        <begin position="383"/>
        <end position="396"/>
    </location>
</feature>
<feature type="region of interest" description="Disordered" evidence="1">
    <location>
        <begin position="1"/>
        <end position="73"/>
    </location>
</feature>
<dbReference type="PANTHER" id="PTHR46018">
    <property type="entry name" value="ZINC PHOSPHODIESTERASE ELAC PROTEIN 1"/>
    <property type="match status" value="1"/>
</dbReference>
<dbReference type="SUPFAM" id="SSF56281">
    <property type="entry name" value="Metallo-hydrolase/oxidoreductase"/>
    <property type="match status" value="1"/>
</dbReference>
<dbReference type="VEuPathDB" id="FungiDB:A1Q1_04364"/>
<evidence type="ECO:0000256" key="1">
    <source>
        <dbReference type="SAM" id="MobiDB-lite"/>
    </source>
</evidence>
<feature type="compositionally biased region" description="Polar residues" evidence="1">
    <location>
        <begin position="51"/>
        <end position="62"/>
    </location>
</feature>
<dbReference type="AlphaFoldDB" id="J6EQX0"/>
<dbReference type="InterPro" id="IPR036866">
    <property type="entry name" value="RibonucZ/Hydroxyglut_hydro"/>
</dbReference>
<accession>J6EQX0</accession>
<feature type="compositionally biased region" description="Low complexity" evidence="1">
    <location>
        <begin position="15"/>
        <end position="26"/>
    </location>
</feature>
<dbReference type="OrthoDB" id="527344at2759"/>
<evidence type="ECO:0008006" key="4">
    <source>
        <dbReference type="Google" id="ProtNLM"/>
    </source>
</evidence>
<dbReference type="Proteomes" id="UP000002748">
    <property type="component" value="Unassembled WGS sequence"/>
</dbReference>
<protein>
    <recommendedName>
        <fullName evidence="4">Metallo-beta-lactamase domain-containing protein</fullName>
    </recommendedName>
</protein>
<dbReference type="GeneID" id="25987877"/>
<feature type="region of interest" description="Disordered" evidence="1">
    <location>
        <begin position="366"/>
        <end position="396"/>
    </location>
</feature>
<dbReference type="GO" id="GO:0005634">
    <property type="term" value="C:nucleus"/>
    <property type="evidence" value="ECO:0007669"/>
    <property type="project" value="TreeGrafter"/>
</dbReference>